<dbReference type="PROSITE" id="PS51833">
    <property type="entry name" value="HDOD"/>
    <property type="match status" value="1"/>
</dbReference>
<proteinExistence type="predicted"/>
<dbReference type="Gene3D" id="1.10.3210.10">
    <property type="entry name" value="Hypothetical protein af1432"/>
    <property type="match status" value="1"/>
</dbReference>
<dbReference type="AlphaFoldDB" id="A0A847S0F4"/>
<dbReference type="SUPFAM" id="SSF109604">
    <property type="entry name" value="HD-domain/PDEase-like"/>
    <property type="match status" value="1"/>
</dbReference>
<evidence type="ECO:0000259" key="1">
    <source>
        <dbReference type="PROSITE" id="PS50883"/>
    </source>
</evidence>
<dbReference type="PANTHER" id="PTHR33525">
    <property type="match status" value="1"/>
</dbReference>
<dbReference type="Pfam" id="PF00563">
    <property type="entry name" value="EAL"/>
    <property type="match status" value="1"/>
</dbReference>
<dbReference type="Gene3D" id="3.20.20.450">
    <property type="entry name" value="EAL domain"/>
    <property type="match status" value="1"/>
</dbReference>
<evidence type="ECO:0000313" key="4">
    <source>
        <dbReference type="Proteomes" id="UP000587991"/>
    </source>
</evidence>
<organism evidence="3 4">
    <name type="scientific">Leeia aquatica</name>
    <dbReference type="NCBI Taxonomy" id="2725557"/>
    <lineage>
        <taxon>Bacteria</taxon>
        <taxon>Pseudomonadati</taxon>
        <taxon>Pseudomonadota</taxon>
        <taxon>Betaproteobacteria</taxon>
        <taxon>Neisseriales</taxon>
        <taxon>Leeiaceae</taxon>
        <taxon>Leeia</taxon>
    </lineage>
</organism>
<dbReference type="SMART" id="SM00052">
    <property type="entry name" value="EAL"/>
    <property type="match status" value="1"/>
</dbReference>
<name>A0A847S0F4_9NEIS</name>
<dbReference type="InterPro" id="IPR052340">
    <property type="entry name" value="RNase_Y/CdgJ"/>
</dbReference>
<gene>
    <name evidence="3" type="ORF">HF682_09340</name>
</gene>
<dbReference type="InterPro" id="IPR035919">
    <property type="entry name" value="EAL_sf"/>
</dbReference>
<sequence length="409" mass="45624">MNTPANNNAFVGRQPILNRQQQLIGYELLFRLHAESSTAEFSSDLQAGTNVLVNTLSNMGAEWLVGNKLAFINVAQAMLQSNFLELLHPQRVVLEIVETVNATQALVERARELRGQGFSIALDDFVLTPQTAPFLEVANYVKLDVRELGLDNAIAMSKQLRKYPALQIAEKVETKEEFRRLHDAGFDAFQGYYFAHPETLTAKVINPAYANILSLLNMLRNNAEIKQIEEALKRDVALSFKLLRYINSAGFGLSCEIQSFRHAVTILGYQKLYRWLTLLLVTAGADNPGASALMKMAVTRGRFVELIGEHFLDGIDRDNLFIVGVFSLLDVMLEMPMDKVLENLLLPETVSDALLTQEGMYGPFLKLAIACENPEAGEIERLAEQVQISPELLNKAHMGSLAWVEQLGV</sequence>
<dbReference type="PROSITE" id="PS50883">
    <property type="entry name" value="EAL"/>
    <property type="match status" value="1"/>
</dbReference>
<dbReference type="PIRSF" id="PIRSF003180">
    <property type="entry name" value="DiGMPpdiest_YuxH"/>
    <property type="match status" value="1"/>
</dbReference>
<dbReference type="InterPro" id="IPR013976">
    <property type="entry name" value="HDOD"/>
</dbReference>
<protein>
    <submittedName>
        <fullName evidence="3">EAL domain-containing protein</fullName>
    </submittedName>
</protein>
<dbReference type="Pfam" id="PF08668">
    <property type="entry name" value="HDOD"/>
    <property type="match status" value="1"/>
</dbReference>
<dbReference type="EMBL" id="JABAIM010000002">
    <property type="protein sequence ID" value="NLR75361.1"/>
    <property type="molecule type" value="Genomic_DNA"/>
</dbReference>
<evidence type="ECO:0000259" key="2">
    <source>
        <dbReference type="PROSITE" id="PS51833"/>
    </source>
</evidence>
<dbReference type="CDD" id="cd01948">
    <property type="entry name" value="EAL"/>
    <property type="match status" value="1"/>
</dbReference>
<comment type="caution">
    <text evidence="3">The sequence shown here is derived from an EMBL/GenBank/DDBJ whole genome shotgun (WGS) entry which is preliminary data.</text>
</comment>
<reference evidence="3 4" key="1">
    <citation type="submission" date="2020-04" db="EMBL/GenBank/DDBJ databases">
        <title>Draft genome of Leeia sp. IMCC25680.</title>
        <authorList>
            <person name="Song J."/>
            <person name="Cho J.-C."/>
        </authorList>
    </citation>
    <scope>NUCLEOTIDE SEQUENCE [LARGE SCALE GENOMIC DNA]</scope>
    <source>
        <strain evidence="3 4">IMCC25680</strain>
    </source>
</reference>
<dbReference type="RefSeq" id="WP_168877034.1">
    <property type="nucleotide sequence ID" value="NZ_JABAIM010000002.1"/>
</dbReference>
<dbReference type="InterPro" id="IPR014408">
    <property type="entry name" value="dGMP_Pdiesterase_EAL/HD-GYP"/>
</dbReference>
<feature type="domain" description="HDOD" evidence="2">
    <location>
        <begin position="205"/>
        <end position="392"/>
    </location>
</feature>
<accession>A0A847S0F4</accession>
<dbReference type="PANTHER" id="PTHR33525:SF4">
    <property type="entry name" value="CYCLIC DI-GMP PHOSPHODIESTERASE CDGJ"/>
    <property type="match status" value="1"/>
</dbReference>
<keyword evidence="4" id="KW-1185">Reference proteome</keyword>
<feature type="domain" description="EAL" evidence="1">
    <location>
        <begin position="1"/>
        <end position="211"/>
    </location>
</feature>
<evidence type="ECO:0000313" key="3">
    <source>
        <dbReference type="EMBL" id="NLR75361.1"/>
    </source>
</evidence>
<dbReference type="Proteomes" id="UP000587991">
    <property type="component" value="Unassembled WGS sequence"/>
</dbReference>
<dbReference type="SUPFAM" id="SSF141868">
    <property type="entry name" value="EAL domain-like"/>
    <property type="match status" value="1"/>
</dbReference>
<dbReference type="InterPro" id="IPR001633">
    <property type="entry name" value="EAL_dom"/>
</dbReference>